<dbReference type="SMART" id="SM00422">
    <property type="entry name" value="HTH_MERR"/>
    <property type="match status" value="1"/>
</dbReference>
<dbReference type="InterPro" id="IPR009061">
    <property type="entry name" value="DNA-bd_dom_put_sf"/>
</dbReference>
<name>A0ABV0F2K6_9ENTE</name>
<dbReference type="Pfam" id="PF13411">
    <property type="entry name" value="MerR_1"/>
    <property type="match status" value="1"/>
</dbReference>
<dbReference type="SUPFAM" id="SSF46955">
    <property type="entry name" value="Putative DNA-binding domain"/>
    <property type="match status" value="1"/>
</dbReference>
<organism evidence="6 7">
    <name type="scientific">Enterococcus diestrammenae</name>
    <dbReference type="NCBI Taxonomy" id="1155073"/>
    <lineage>
        <taxon>Bacteria</taxon>
        <taxon>Bacillati</taxon>
        <taxon>Bacillota</taxon>
        <taxon>Bacilli</taxon>
        <taxon>Lactobacillales</taxon>
        <taxon>Enterococcaceae</taxon>
        <taxon>Enterococcus</taxon>
    </lineage>
</organism>
<dbReference type="PANTHER" id="PTHR30204">
    <property type="entry name" value="REDOX-CYCLING DRUG-SENSING TRANSCRIPTIONAL ACTIVATOR SOXR"/>
    <property type="match status" value="1"/>
</dbReference>
<evidence type="ECO:0000313" key="7">
    <source>
        <dbReference type="Proteomes" id="UP001429357"/>
    </source>
</evidence>
<proteinExistence type="predicted"/>
<dbReference type="PRINTS" id="PR00040">
    <property type="entry name" value="HTHMERR"/>
</dbReference>
<dbReference type="Proteomes" id="UP001429357">
    <property type="component" value="Unassembled WGS sequence"/>
</dbReference>
<keyword evidence="3" id="KW-0238">DNA-binding</keyword>
<protein>
    <recommendedName>
        <fullName evidence="5">HTH merR-type domain-containing protein</fullName>
    </recommendedName>
</protein>
<gene>
    <name evidence="6" type="ORF">BAU18_001820</name>
</gene>
<reference evidence="6" key="1">
    <citation type="submission" date="2016-06" db="EMBL/GenBank/DDBJ databases">
        <authorList>
            <person name="Van Tyne D."/>
        </authorList>
    </citation>
    <scope>NUCLEOTIDE SEQUENCE</scope>
    <source>
        <strain evidence="6">JM9A</strain>
    </source>
</reference>
<accession>A0ABV0F2K6</accession>
<evidence type="ECO:0000256" key="4">
    <source>
        <dbReference type="ARBA" id="ARBA00023163"/>
    </source>
</evidence>
<evidence type="ECO:0000259" key="5">
    <source>
        <dbReference type="PROSITE" id="PS50937"/>
    </source>
</evidence>
<evidence type="ECO:0000313" key="6">
    <source>
        <dbReference type="EMBL" id="MEO1782227.1"/>
    </source>
</evidence>
<keyword evidence="4" id="KW-0804">Transcription</keyword>
<dbReference type="PANTHER" id="PTHR30204:SF69">
    <property type="entry name" value="MERR-FAMILY TRANSCRIPTIONAL REGULATOR"/>
    <property type="match status" value="1"/>
</dbReference>
<keyword evidence="2" id="KW-0805">Transcription regulation</keyword>
<comment type="caution">
    <text evidence="6">The sequence shown here is derived from an EMBL/GenBank/DDBJ whole genome shotgun (WGS) entry which is preliminary data.</text>
</comment>
<evidence type="ECO:0000256" key="1">
    <source>
        <dbReference type="ARBA" id="ARBA00022491"/>
    </source>
</evidence>
<dbReference type="RefSeq" id="WP_161868743.1">
    <property type="nucleotide sequence ID" value="NZ_MAEI02000001.1"/>
</dbReference>
<keyword evidence="7" id="KW-1185">Reference proteome</keyword>
<dbReference type="EMBL" id="MAEI02000001">
    <property type="protein sequence ID" value="MEO1782227.1"/>
    <property type="molecule type" value="Genomic_DNA"/>
</dbReference>
<evidence type="ECO:0000256" key="2">
    <source>
        <dbReference type="ARBA" id="ARBA00023015"/>
    </source>
</evidence>
<evidence type="ECO:0000256" key="3">
    <source>
        <dbReference type="ARBA" id="ARBA00023125"/>
    </source>
</evidence>
<sequence>MTQFHLFQIPSEQSTFATKEVMEITGFTKEALRYYEKLAILGPIARNQANYRQYDTANLQRLQMVKVFQYLGMDLSMLKDLSESDSLEKHLDVLRSYQRTVHEQITQLQEIDHFIENKIDYLINNHSKK</sequence>
<feature type="domain" description="HTH merR-type" evidence="5">
    <location>
        <begin position="15"/>
        <end position="84"/>
    </location>
</feature>
<dbReference type="InterPro" id="IPR047057">
    <property type="entry name" value="MerR_fam"/>
</dbReference>
<dbReference type="PROSITE" id="PS50937">
    <property type="entry name" value="HTH_MERR_2"/>
    <property type="match status" value="1"/>
</dbReference>
<keyword evidence="1" id="KW-0678">Repressor</keyword>
<dbReference type="InterPro" id="IPR000551">
    <property type="entry name" value="MerR-type_HTH_dom"/>
</dbReference>
<reference evidence="6" key="2">
    <citation type="submission" date="2024-02" db="EMBL/GenBank/DDBJ databases">
        <title>The Genome Sequence of Enterococcus diestrammenae JM9A.</title>
        <authorList>
            <person name="Earl A."/>
            <person name="Manson A."/>
            <person name="Gilmore M."/>
            <person name="Sanders J."/>
            <person name="Shea T."/>
            <person name="Howe W."/>
            <person name="Livny J."/>
            <person name="Cuomo C."/>
            <person name="Neafsey D."/>
            <person name="Birren B."/>
        </authorList>
    </citation>
    <scope>NUCLEOTIDE SEQUENCE</scope>
    <source>
        <strain evidence="6">JM9A</strain>
    </source>
</reference>
<dbReference type="Gene3D" id="1.10.1660.10">
    <property type="match status" value="1"/>
</dbReference>